<keyword evidence="1" id="KW-0812">Transmembrane</keyword>
<keyword evidence="1" id="KW-1133">Transmembrane helix</keyword>
<name>A0A0M3R909_9BACI</name>
<organism evidence="2 3">
    <name type="scientific">Bacillus gobiensis</name>
    <dbReference type="NCBI Taxonomy" id="1441095"/>
    <lineage>
        <taxon>Bacteria</taxon>
        <taxon>Bacillati</taxon>
        <taxon>Bacillota</taxon>
        <taxon>Bacilli</taxon>
        <taxon>Bacillales</taxon>
        <taxon>Bacillaceae</taxon>
        <taxon>Bacillus</taxon>
    </lineage>
</organism>
<protein>
    <submittedName>
        <fullName evidence="2">Uncharacterized protein</fullName>
    </submittedName>
</protein>
<keyword evidence="1" id="KW-0472">Membrane</keyword>
<sequence length="90" mass="10476">MTTWNLLFGTIQLVMFILIVLLISGYLHYFVPIFNLKLVLIISLIGVVYCLFTRNYPVIWMILFIAAISSLAIVFARYIRNTNNKMDDQI</sequence>
<feature type="transmembrane region" description="Helical" evidence="1">
    <location>
        <begin position="6"/>
        <end position="27"/>
    </location>
</feature>
<gene>
    <name evidence="2" type="ORF">AM592_02680</name>
</gene>
<dbReference type="AlphaFoldDB" id="A0A0M3R909"/>
<dbReference type="Proteomes" id="UP000067625">
    <property type="component" value="Chromosome"/>
</dbReference>
<dbReference type="PATRIC" id="fig|1441095.3.peg.582"/>
<evidence type="ECO:0000256" key="1">
    <source>
        <dbReference type="SAM" id="Phobius"/>
    </source>
</evidence>
<feature type="transmembrane region" description="Helical" evidence="1">
    <location>
        <begin position="34"/>
        <end position="52"/>
    </location>
</feature>
<accession>A0A0M3R909</accession>
<evidence type="ECO:0000313" key="2">
    <source>
        <dbReference type="EMBL" id="ALC80606.1"/>
    </source>
</evidence>
<keyword evidence="3" id="KW-1185">Reference proteome</keyword>
<dbReference type="STRING" id="1441095.AM592_02680"/>
<evidence type="ECO:0000313" key="3">
    <source>
        <dbReference type="Proteomes" id="UP000067625"/>
    </source>
</evidence>
<feature type="transmembrane region" description="Helical" evidence="1">
    <location>
        <begin position="58"/>
        <end position="79"/>
    </location>
</feature>
<reference evidence="3" key="1">
    <citation type="submission" date="2015-08" db="EMBL/GenBank/DDBJ databases">
        <title>Genome sequencing project for genomic taxonomy and phylogenomics of Bacillus-like bacteria.</title>
        <authorList>
            <person name="Liu B."/>
            <person name="Wang J."/>
            <person name="Zhu Y."/>
            <person name="Liu G."/>
            <person name="Chen Q."/>
            <person name="Chen Z."/>
            <person name="Lan J."/>
            <person name="Che J."/>
            <person name="Ge C."/>
            <person name="Shi H."/>
            <person name="Pan Z."/>
            <person name="Liu X."/>
        </authorList>
    </citation>
    <scope>NUCLEOTIDE SEQUENCE [LARGE SCALE GENOMIC DNA]</scope>
    <source>
        <strain evidence="3">FJAT-4402</strain>
    </source>
</reference>
<proteinExistence type="predicted"/>
<reference evidence="2 3" key="2">
    <citation type="journal article" date="2016" name="Int. J. Syst. Evol. Microbiol.">
        <title>Bacillus gobiensis sp. nov., isolated from a soil sample.</title>
        <authorList>
            <person name="Liu B."/>
            <person name="Liu G.H."/>
            <person name="Cetin S."/>
            <person name="Schumann P."/>
            <person name="Pan Z.Z."/>
            <person name="Chen Q.Q."/>
        </authorList>
    </citation>
    <scope>NUCLEOTIDE SEQUENCE [LARGE SCALE GENOMIC DNA]</scope>
    <source>
        <strain evidence="2 3">FJAT-4402</strain>
    </source>
</reference>
<dbReference type="EMBL" id="CP012600">
    <property type="protein sequence ID" value="ALC80606.1"/>
    <property type="molecule type" value="Genomic_DNA"/>
</dbReference>